<gene>
    <name evidence="2" type="ORF">CQ12_06350</name>
</gene>
<reference evidence="2 3" key="1">
    <citation type="submission" date="2014-03" db="EMBL/GenBank/DDBJ databases">
        <title>Bradyrhizobium valentinum sp. nov., isolated from effective nodules of Lupinus mariae-josephae, a lupine endemic of basic-lime soils in Eastern Spain.</title>
        <authorList>
            <person name="Duran D."/>
            <person name="Rey L."/>
            <person name="Navarro A."/>
            <person name="Busquets A."/>
            <person name="Imperial J."/>
            <person name="Ruiz-Argueso T."/>
        </authorList>
    </citation>
    <scope>NUCLEOTIDE SEQUENCE [LARGE SCALE GENOMIC DNA]</scope>
    <source>
        <strain evidence="2 3">PAC68</strain>
    </source>
</reference>
<dbReference type="InterPro" id="IPR005064">
    <property type="entry name" value="BUG"/>
</dbReference>
<dbReference type="InterPro" id="IPR042100">
    <property type="entry name" value="Bug_dom1"/>
</dbReference>
<dbReference type="EMBL" id="LLXZ01000064">
    <property type="protein sequence ID" value="KRR10024.1"/>
    <property type="molecule type" value="Genomic_DNA"/>
</dbReference>
<dbReference type="PROSITE" id="PS51318">
    <property type="entry name" value="TAT"/>
    <property type="match status" value="1"/>
</dbReference>
<comment type="similarity">
    <text evidence="1">Belongs to the UPF0065 (bug) family.</text>
</comment>
<dbReference type="Proteomes" id="UP000050863">
    <property type="component" value="Unassembled WGS sequence"/>
</dbReference>
<dbReference type="OrthoDB" id="8443386at2"/>
<dbReference type="Pfam" id="PF03401">
    <property type="entry name" value="TctC"/>
    <property type="match status" value="1"/>
</dbReference>
<dbReference type="RefSeq" id="WP_057835319.1">
    <property type="nucleotide sequence ID" value="NZ_LLXZ01000064.1"/>
</dbReference>
<evidence type="ECO:0000313" key="3">
    <source>
        <dbReference type="Proteomes" id="UP000050863"/>
    </source>
</evidence>
<evidence type="ECO:0000256" key="1">
    <source>
        <dbReference type="ARBA" id="ARBA00006987"/>
    </source>
</evidence>
<evidence type="ECO:0000313" key="2">
    <source>
        <dbReference type="EMBL" id="KRR10024.1"/>
    </source>
</evidence>
<organism evidence="2 3">
    <name type="scientific">Bradyrhizobium jicamae</name>
    <dbReference type="NCBI Taxonomy" id="280332"/>
    <lineage>
        <taxon>Bacteria</taxon>
        <taxon>Pseudomonadati</taxon>
        <taxon>Pseudomonadota</taxon>
        <taxon>Alphaproteobacteria</taxon>
        <taxon>Hyphomicrobiales</taxon>
        <taxon>Nitrobacteraceae</taxon>
        <taxon>Bradyrhizobium</taxon>
    </lineage>
</organism>
<comment type="caution">
    <text evidence="2">The sequence shown here is derived from an EMBL/GenBank/DDBJ whole genome shotgun (WGS) entry which is preliminary data.</text>
</comment>
<protein>
    <submittedName>
        <fullName evidence="2">TctC</fullName>
    </submittedName>
</protein>
<keyword evidence="3" id="KW-1185">Reference proteome</keyword>
<dbReference type="Gene3D" id="3.40.190.10">
    <property type="entry name" value="Periplasmic binding protein-like II"/>
    <property type="match status" value="1"/>
</dbReference>
<dbReference type="STRING" id="280332.CQ12_06350"/>
<dbReference type="AlphaFoldDB" id="A0A0R3LQ29"/>
<dbReference type="Gene3D" id="3.40.190.150">
    <property type="entry name" value="Bordetella uptake gene, domain 1"/>
    <property type="match status" value="1"/>
</dbReference>
<dbReference type="SUPFAM" id="SSF53850">
    <property type="entry name" value="Periplasmic binding protein-like II"/>
    <property type="match status" value="1"/>
</dbReference>
<accession>A0A0R3LQ29</accession>
<proteinExistence type="inferred from homology"/>
<dbReference type="PANTHER" id="PTHR42928">
    <property type="entry name" value="TRICARBOXYLATE-BINDING PROTEIN"/>
    <property type="match status" value="1"/>
</dbReference>
<dbReference type="InterPro" id="IPR006311">
    <property type="entry name" value="TAT_signal"/>
</dbReference>
<name>A0A0R3LQ29_9BRAD</name>
<dbReference type="PIRSF" id="PIRSF017082">
    <property type="entry name" value="YflP"/>
    <property type="match status" value="1"/>
</dbReference>
<sequence length="334" mass="35316">MADERKRYAWSRRGVFSAGIAALLAALLLPQIAQAQNYPNKPVRLILPFGAGGVADVTARLVTERLGEKLGQRFVIENMPGAGGINAARAVLSAPADGYTLALFSNGTAISVSLFKNLTFNPVTDFVPVSSMGYFDFIFTTQAASPYPTLAEFIKAAKQKPGALNVGTINVGSTQNLAAQLFKSTAGVDVTIVPFRSSPDVLIALLRGDIQLAIENYSAVQSHIADKAAIAVASSGPVRTTFLPDVPTVKEAGGGDFEARSWNAIFAAKGTPPDVINTLNAALRVVLDAPDLKKRALELGIEAKASSPEEILARLKADIDKWAQVIERAGIAKQ</sequence>
<dbReference type="PANTHER" id="PTHR42928:SF5">
    <property type="entry name" value="BLR1237 PROTEIN"/>
    <property type="match status" value="1"/>
</dbReference>